<keyword evidence="4" id="KW-1185">Reference proteome</keyword>
<comment type="caution">
    <text evidence="3">The sequence shown here is derived from an EMBL/GenBank/DDBJ whole genome shotgun (WGS) entry which is preliminary data.</text>
</comment>
<dbReference type="Pfam" id="PF22691">
    <property type="entry name" value="Thiolase_C_1"/>
    <property type="match status" value="1"/>
</dbReference>
<gene>
    <name evidence="3" type="ORF">ACFFQA_23610</name>
</gene>
<dbReference type="PANTHER" id="PTHR42870">
    <property type="entry name" value="ACETYL-COA C-ACETYLTRANSFERASE"/>
    <property type="match status" value="1"/>
</dbReference>
<dbReference type="InterPro" id="IPR002155">
    <property type="entry name" value="Thiolase"/>
</dbReference>
<dbReference type="InterPro" id="IPR020616">
    <property type="entry name" value="Thiolase_N"/>
</dbReference>
<evidence type="ECO:0000259" key="1">
    <source>
        <dbReference type="Pfam" id="PF00108"/>
    </source>
</evidence>
<accession>A0ABV6A3V5</accession>
<dbReference type="PIRSF" id="PIRSF000429">
    <property type="entry name" value="Ac-CoA_Ac_transf"/>
    <property type="match status" value="1"/>
</dbReference>
<reference evidence="3 4" key="1">
    <citation type="submission" date="2024-09" db="EMBL/GenBank/DDBJ databases">
        <authorList>
            <person name="Sun Q."/>
            <person name="Mori K."/>
        </authorList>
    </citation>
    <scope>NUCLEOTIDE SEQUENCE [LARGE SCALE GENOMIC DNA]</scope>
    <source>
        <strain evidence="3 4">TBRC 7907</strain>
    </source>
</reference>
<evidence type="ECO:0000259" key="2">
    <source>
        <dbReference type="Pfam" id="PF22691"/>
    </source>
</evidence>
<dbReference type="NCBIfam" id="NF004936">
    <property type="entry name" value="PRK06289.1"/>
    <property type="match status" value="1"/>
</dbReference>
<feature type="domain" description="Thiolase C-terminal" evidence="2">
    <location>
        <begin position="272"/>
        <end position="397"/>
    </location>
</feature>
<dbReference type="EMBL" id="JBHLZU010000019">
    <property type="protein sequence ID" value="MFB9906934.1"/>
    <property type="molecule type" value="Genomic_DNA"/>
</dbReference>
<evidence type="ECO:0000313" key="3">
    <source>
        <dbReference type="EMBL" id="MFB9906934.1"/>
    </source>
</evidence>
<feature type="domain" description="Thiolase N-terminal" evidence="1">
    <location>
        <begin position="6"/>
        <end position="189"/>
    </location>
</feature>
<dbReference type="PANTHER" id="PTHR42870:SF1">
    <property type="entry name" value="NON-SPECIFIC LIPID-TRANSFER PROTEIN-LIKE 2"/>
    <property type="match status" value="1"/>
</dbReference>
<dbReference type="Gene3D" id="3.40.47.10">
    <property type="match status" value="1"/>
</dbReference>
<organism evidence="3 4">
    <name type="scientific">Allokutzneria oryzae</name>
    <dbReference type="NCBI Taxonomy" id="1378989"/>
    <lineage>
        <taxon>Bacteria</taxon>
        <taxon>Bacillati</taxon>
        <taxon>Actinomycetota</taxon>
        <taxon>Actinomycetes</taxon>
        <taxon>Pseudonocardiales</taxon>
        <taxon>Pseudonocardiaceae</taxon>
        <taxon>Allokutzneria</taxon>
    </lineage>
</organism>
<name>A0ABV6A3V5_9PSEU</name>
<sequence length="398" mass="43036">MPANDVFVLGGHQTDFARNWTREGHDYADLTRETVRETLAKAKIDPADIDVVHVGNAFGQLFTGQGHLGAMPATVEEALWDVPATRHEAACASGGVALLAAMVDLESGRYDTALVLGLELEKTVPGDQATTHLGAAAWIGHEGQLAHFMWPHMFSELADEYDRRYGLDDAHLRAISELNFRNARANPNAQTRNWTLPPESFTENDALVEGRIRRHDCSQITDGAAGVVLMSSRVAGRREASKILGWGHRTVGLPLQPKFRRSSDVPYVLPHVRATFQDALRRAQLASVDDVDGVETHDCFAMSEYMAIDHLGITEPGKCWQAVENGDLERDGRLPVNPGGGLIGGGHPVGATGVRMLLDAHLQVRGEAGETQVEGARRFGTLNIGGSTATTVSFVLGS</sequence>
<protein>
    <submittedName>
        <fullName evidence="3">Acetyl-CoA acetyltransferase</fullName>
    </submittedName>
</protein>
<dbReference type="CDD" id="cd00829">
    <property type="entry name" value="SCP-x_thiolase"/>
    <property type="match status" value="1"/>
</dbReference>
<dbReference type="Pfam" id="PF00108">
    <property type="entry name" value="Thiolase_N"/>
    <property type="match status" value="1"/>
</dbReference>
<dbReference type="RefSeq" id="WP_377856166.1">
    <property type="nucleotide sequence ID" value="NZ_JBHLZU010000019.1"/>
</dbReference>
<dbReference type="SUPFAM" id="SSF53901">
    <property type="entry name" value="Thiolase-like"/>
    <property type="match status" value="2"/>
</dbReference>
<evidence type="ECO:0000313" key="4">
    <source>
        <dbReference type="Proteomes" id="UP001589693"/>
    </source>
</evidence>
<dbReference type="InterPro" id="IPR055140">
    <property type="entry name" value="Thiolase_C_2"/>
</dbReference>
<proteinExistence type="predicted"/>
<dbReference type="InterPro" id="IPR016039">
    <property type="entry name" value="Thiolase-like"/>
</dbReference>
<dbReference type="Proteomes" id="UP001589693">
    <property type="component" value="Unassembled WGS sequence"/>
</dbReference>